<dbReference type="Proteomes" id="UP000001744">
    <property type="component" value="Unassembled WGS sequence"/>
</dbReference>
<dbReference type="HOGENOM" id="CLU_033465_6_0_1"/>
<feature type="transmembrane region" description="Helical" evidence="5">
    <location>
        <begin position="206"/>
        <end position="225"/>
    </location>
</feature>
<dbReference type="OMA" id="CEFLLRY"/>
<feature type="transmembrane region" description="Helical" evidence="5">
    <location>
        <begin position="6"/>
        <end position="28"/>
    </location>
</feature>
<keyword evidence="4 5" id="KW-0472">Membrane</keyword>
<dbReference type="GO" id="GO:0000324">
    <property type="term" value="C:fungal-type vacuole"/>
    <property type="evidence" value="ECO:0000318"/>
    <property type="project" value="GO_Central"/>
</dbReference>
<gene>
    <name evidence="6" type="ORF">SJAG_02581</name>
</gene>
<dbReference type="PANTHER" id="PTHR31465">
    <property type="entry name" value="PROTEIN RTA1-RELATED"/>
    <property type="match status" value="1"/>
</dbReference>
<evidence type="ECO:0000313" key="6">
    <source>
        <dbReference type="EMBL" id="EEB07494.1"/>
    </source>
</evidence>
<dbReference type="InterPro" id="IPR007568">
    <property type="entry name" value="RTA1"/>
</dbReference>
<dbReference type="STRING" id="402676.B6K0M3"/>
<sequence length="330" mass="36123">MDASPWYGYIPTKWVGIVGVVCFSVVAIGEAIQASVLKDYLPIIPFIGTIIEIAGWGARVKSSADPLSFNAFVCQVAALIIAPCFYTAQIYVVLQYLVRLYGPDYSILRPKLYAIVFISCDIVALVIQAVGGGIAGSSSTNQHTMDTGGNVMLAGIIIQLIGLSLFCYAGIDFVVRYCKNRPYRTSYAYGVVLNPDLQPPYSSKRFLSIGLLVAATISIFIRSIYRVVELAYGWSGPVITREVYFDVFDLIPMVVTSALLLGVMWPVTEVKQLPVDVQHITVEDDNFTKVNTLTTDMSPAVSYDVTENSLMGDSSYDHDKKNSILSSVKV</sequence>
<comment type="subcellular location">
    <subcellularLocation>
        <location evidence="1">Membrane</location>
        <topology evidence="1">Multi-pass membrane protein</topology>
    </subcellularLocation>
</comment>
<dbReference type="Pfam" id="PF04479">
    <property type="entry name" value="RTA1"/>
    <property type="match status" value="1"/>
</dbReference>
<name>B6K0M3_SCHJY</name>
<dbReference type="eggNOG" id="ENOG502QU4U">
    <property type="taxonomic scope" value="Eukaryota"/>
</dbReference>
<evidence type="ECO:0000256" key="3">
    <source>
        <dbReference type="ARBA" id="ARBA00022989"/>
    </source>
</evidence>
<evidence type="ECO:0000313" key="7">
    <source>
        <dbReference type="Proteomes" id="UP000001744"/>
    </source>
</evidence>
<proteinExistence type="predicted"/>
<reference evidence="6 7" key="1">
    <citation type="journal article" date="2011" name="Science">
        <title>Comparative functional genomics of the fission yeasts.</title>
        <authorList>
            <person name="Rhind N."/>
            <person name="Chen Z."/>
            <person name="Yassour M."/>
            <person name="Thompson D.A."/>
            <person name="Haas B.J."/>
            <person name="Habib N."/>
            <person name="Wapinski I."/>
            <person name="Roy S."/>
            <person name="Lin M.F."/>
            <person name="Heiman D.I."/>
            <person name="Young S.K."/>
            <person name="Furuya K."/>
            <person name="Guo Y."/>
            <person name="Pidoux A."/>
            <person name="Chen H.M."/>
            <person name="Robbertse B."/>
            <person name="Goldberg J.M."/>
            <person name="Aoki K."/>
            <person name="Bayne E.H."/>
            <person name="Berlin A.M."/>
            <person name="Desjardins C.A."/>
            <person name="Dobbs E."/>
            <person name="Dukaj L."/>
            <person name="Fan L."/>
            <person name="FitzGerald M.G."/>
            <person name="French C."/>
            <person name="Gujja S."/>
            <person name="Hansen K."/>
            <person name="Keifenheim D."/>
            <person name="Levin J.Z."/>
            <person name="Mosher R.A."/>
            <person name="Mueller C.A."/>
            <person name="Pfiffner J."/>
            <person name="Priest M."/>
            <person name="Russ C."/>
            <person name="Smialowska A."/>
            <person name="Swoboda P."/>
            <person name="Sykes S.M."/>
            <person name="Vaughn M."/>
            <person name="Vengrova S."/>
            <person name="Yoder R."/>
            <person name="Zeng Q."/>
            <person name="Allshire R."/>
            <person name="Baulcombe D."/>
            <person name="Birren B.W."/>
            <person name="Brown W."/>
            <person name="Ekwall K."/>
            <person name="Kellis M."/>
            <person name="Leatherwood J."/>
            <person name="Levin H."/>
            <person name="Margalit H."/>
            <person name="Martienssen R."/>
            <person name="Nieduszynski C.A."/>
            <person name="Spatafora J.W."/>
            <person name="Friedman N."/>
            <person name="Dalgaard J.Z."/>
            <person name="Baumann P."/>
            <person name="Niki H."/>
            <person name="Regev A."/>
            <person name="Nusbaum C."/>
        </authorList>
    </citation>
    <scope>NUCLEOTIDE SEQUENCE [LARGE SCALE GENOMIC DNA]</scope>
    <source>
        <strain evidence="7">yFS275 / FY16936</strain>
    </source>
</reference>
<evidence type="ECO:0000256" key="1">
    <source>
        <dbReference type="ARBA" id="ARBA00004141"/>
    </source>
</evidence>
<feature type="transmembrane region" description="Helical" evidence="5">
    <location>
        <begin position="40"/>
        <end position="58"/>
    </location>
</feature>
<protein>
    <recommendedName>
        <fullName evidence="8">Sphingoid long-chain base transporter RSB1</fullName>
    </recommendedName>
</protein>
<dbReference type="PANTHER" id="PTHR31465:SF9">
    <property type="entry name" value="SPHINGOID LONG-CHAIN BASE TRANSPORTER RSB1"/>
    <property type="match status" value="1"/>
</dbReference>
<feature type="transmembrane region" description="Helical" evidence="5">
    <location>
        <begin position="70"/>
        <end position="92"/>
    </location>
</feature>
<dbReference type="GeneID" id="7051207"/>
<evidence type="ECO:0000256" key="4">
    <source>
        <dbReference type="ARBA" id="ARBA00023136"/>
    </source>
</evidence>
<keyword evidence="2 5" id="KW-0812">Transmembrane</keyword>
<evidence type="ECO:0008006" key="8">
    <source>
        <dbReference type="Google" id="ProtNLM"/>
    </source>
</evidence>
<organism evidence="6 7">
    <name type="scientific">Schizosaccharomyces japonicus (strain yFS275 / FY16936)</name>
    <name type="common">Fission yeast</name>
    <dbReference type="NCBI Taxonomy" id="402676"/>
    <lineage>
        <taxon>Eukaryota</taxon>
        <taxon>Fungi</taxon>
        <taxon>Dikarya</taxon>
        <taxon>Ascomycota</taxon>
        <taxon>Taphrinomycotina</taxon>
        <taxon>Schizosaccharomycetes</taxon>
        <taxon>Schizosaccharomycetales</taxon>
        <taxon>Schizosaccharomycetaceae</taxon>
        <taxon>Schizosaccharomyces</taxon>
    </lineage>
</organism>
<dbReference type="EMBL" id="KE651166">
    <property type="protein sequence ID" value="EEB07494.1"/>
    <property type="molecule type" value="Genomic_DNA"/>
</dbReference>
<dbReference type="RefSeq" id="XP_002173787.1">
    <property type="nucleotide sequence ID" value="XM_002173751.2"/>
</dbReference>
<accession>B6K0M3</accession>
<feature type="transmembrane region" description="Helical" evidence="5">
    <location>
        <begin position="151"/>
        <end position="175"/>
    </location>
</feature>
<feature type="transmembrane region" description="Helical" evidence="5">
    <location>
        <begin position="245"/>
        <end position="265"/>
    </location>
</feature>
<dbReference type="JaponicusDB" id="SJAG_02581"/>
<dbReference type="OrthoDB" id="4521223at2759"/>
<evidence type="ECO:0000256" key="2">
    <source>
        <dbReference type="ARBA" id="ARBA00022692"/>
    </source>
</evidence>
<evidence type="ECO:0000256" key="5">
    <source>
        <dbReference type="SAM" id="Phobius"/>
    </source>
</evidence>
<keyword evidence="7" id="KW-1185">Reference proteome</keyword>
<keyword evidence="3 5" id="KW-1133">Transmembrane helix</keyword>
<dbReference type="GO" id="GO:0005886">
    <property type="term" value="C:plasma membrane"/>
    <property type="evidence" value="ECO:0000318"/>
    <property type="project" value="GO_Central"/>
</dbReference>
<dbReference type="VEuPathDB" id="FungiDB:SJAG_02581"/>
<dbReference type="AlphaFoldDB" id="B6K0M3"/>
<feature type="transmembrane region" description="Helical" evidence="5">
    <location>
        <begin position="112"/>
        <end position="131"/>
    </location>
</feature>